<dbReference type="RefSeq" id="WP_091413062.1">
    <property type="nucleotide sequence ID" value="NZ_LT629749.1"/>
</dbReference>
<dbReference type="PROSITE" id="PS51318">
    <property type="entry name" value="TAT"/>
    <property type="match status" value="1"/>
</dbReference>
<dbReference type="Gene3D" id="2.115.10.20">
    <property type="entry name" value="Glycosyl hydrolase domain, family 43"/>
    <property type="match status" value="1"/>
</dbReference>
<dbReference type="PANTHER" id="PTHR43301">
    <property type="entry name" value="ARABINAN ENDO-1,5-ALPHA-L-ARABINOSIDASE"/>
    <property type="match status" value="1"/>
</dbReference>
<dbReference type="Proteomes" id="UP000199092">
    <property type="component" value="Chromosome I"/>
</dbReference>
<dbReference type="InterPro" id="IPR006311">
    <property type="entry name" value="TAT_signal"/>
</dbReference>
<sequence>MTVQDQQVPARPAPTRAPDALRRRRRRLRGVALLASALTGLGLVAAPGAAAGPSTATYQNPVSRSFADTFADPSIIEAKDGWWYAYSTADPLRAGDEPGIMHIARTRDFVSWQYQGTVFDETNRPSWATETSGLWAPDIRYVDGRYVLYYTVTDTTLNPGDDSAIGVATSPSPTGPWTPGAAPVVAPRAAPGGGFFWTFDPSGFTDVDGQRYLYYGSYFGGVWASRVSEDGLTAVGEPELVAIDNKFEGSYVVRHGGWYYLMASSANCCAGPTTGYSVFSGRSRSPMGPFVDADGIGLTASRAGGTILVTQNGNRWIGAGHHAIATDHAGRDFVVYHALDRDKPWLTEPFGINRRPMLMDRIDWVDGWPRTRAGAGPSDSPQPAPVTGSDLGLRPADPAATGFRGLRPGPRDPQAGATALVRGTARTTRDVAGTSIRLRLDVLGDEPLQVQLGRGQDQVRVRVDPEGGRLTVRSGAGRSVITRTDAVALDGGRWHTLVVEVDRGRVLAQLSEDDLGDPFAEVRLTDADLRLRAAPLRLTSAEAAVDNVSLRRLAVEKDRLVAVPRPGALIHAEPFDRPLDADDWTWVRRDPDATVTGGQLRWPLQTADLTGPGGTAGVLLSERTPEGSWIAETKLALDLGEETVRNFQQAGLVAYRGDDDFARLTSVAIWNTRQVEFGRELVATSKGDTSYGGAIIGTPDAEMWLRLAHTRNAAGEHLYRAATSRDGTSWTWGAVWTFPAGTSPKIGLVAHGGDTPAVTAAFSYLRFYRLR</sequence>
<proteinExistence type="inferred from homology"/>
<protein>
    <submittedName>
        <fullName evidence="8">Glycosyl hydrolases family 43</fullName>
    </submittedName>
</protein>
<keyword evidence="4" id="KW-0326">Glycosidase</keyword>
<dbReference type="PANTHER" id="PTHR43301:SF3">
    <property type="entry name" value="ARABINAN ENDO-1,5-ALPHA-L-ARABINOSIDASE A-RELATED"/>
    <property type="match status" value="1"/>
</dbReference>
<dbReference type="InterPro" id="IPR023296">
    <property type="entry name" value="Glyco_hydro_beta-prop_sf"/>
</dbReference>
<keyword evidence="3 8" id="KW-0378">Hydrolase</keyword>
<feature type="active site" description="Proton donor" evidence="5">
    <location>
        <position position="248"/>
    </location>
</feature>
<feature type="region of interest" description="Disordered" evidence="7">
    <location>
        <begin position="369"/>
        <end position="426"/>
    </location>
</feature>
<dbReference type="STRING" id="546871.SAMN04488543_2355"/>
<dbReference type="AlphaFoldDB" id="A0A1H1UYV7"/>
<dbReference type="OrthoDB" id="9801455at2"/>
<evidence type="ECO:0000256" key="6">
    <source>
        <dbReference type="PIRSR" id="PIRSR606710-2"/>
    </source>
</evidence>
<dbReference type="InterPro" id="IPR050727">
    <property type="entry name" value="GH43_arabinanases"/>
</dbReference>
<reference evidence="8 9" key="1">
    <citation type="submission" date="2016-10" db="EMBL/GenBank/DDBJ databases">
        <authorList>
            <person name="de Groot N.N."/>
        </authorList>
    </citation>
    <scope>NUCLEOTIDE SEQUENCE [LARGE SCALE GENOMIC DNA]</scope>
    <source>
        <strain evidence="8 9">DSM 21741</strain>
    </source>
</reference>
<dbReference type="CDD" id="cd18616">
    <property type="entry name" value="GH43_ABN-like"/>
    <property type="match status" value="1"/>
</dbReference>
<feature type="site" description="Important for catalytic activity, responsible for pKa modulation of the active site Glu and correct orientation of both the proton donor and substrate" evidence="6">
    <location>
        <position position="200"/>
    </location>
</feature>
<dbReference type="SUPFAM" id="SSF75005">
    <property type="entry name" value="Arabinanase/levansucrase/invertase"/>
    <property type="match status" value="1"/>
</dbReference>
<dbReference type="Gene3D" id="2.60.120.200">
    <property type="match status" value="1"/>
</dbReference>
<organism evidence="8 9">
    <name type="scientific">Friedmanniella luteola</name>
    <dbReference type="NCBI Taxonomy" id="546871"/>
    <lineage>
        <taxon>Bacteria</taxon>
        <taxon>Bacillati</taxon>
        <taxon>Actinomycetota</taxon>
        <taxon>Actinomycetes</taxon>
        <taxon>Propionibacteriales</taxon>
        <taxon>Nocardioidaceae</taxon>
        <taxon>Friedmanniella</taxon>
    </lineage>
</organism>
<feature type="active site" description="Proton acceptor" evidence="5">
    <location>
        <position position="72"/>
    </location>
</feature>
<dbReference type="InterPro" id="IPR013320">
    <property type="entry name" value="ConA-like_dom_sf"/>
</dbReference>
<keyword evidence="9" id="KW-1185">Reference proteome</keyword>
<comment type="pathway">
    <text evidence="1">Glycan metabolism; L-arabinan degradation.</text>
</comment>
<evidence type="ECO:0000256" key="5">
    <source>
        <dbReference type="PIRSR" id="PIRSR606710-1"/>
    </source>
</evidence>
<dbReference type="InterPro" id="IPR006710">
    <property type="entry name" value="Glyco_hydro_43"/>
</dbReference>
<accession>A0A1H1UYV7</accession>
<dbReference type="Pfam" id="PF04616">
    <property type="entry name" value="Glyco_hydro_43"/>
    <property type="match status" value="1"/>
</dbReference>
<evidence type="ECO:0000256" key="7">
    <source>
        <dbReference type="SAM" id="MobiDB-lite"/>
    </source>
</evidence>
<dbReference type="GO" id="GO:0004553">
    <property type="term" value="F:hydrolase activity, hydrolyzing O-glycosyl compounds"/>
    <property type="evidence" value="ECO:0007669"/>
    <property type="project" value="InterPro"/>
</dbReference>
<comment type="similarity">
    <text evidence="2">Belongs to the glycosyl hydrolase 43 family.</text>
</comment>
<evidence type="ECO:0000313" key="8">
    <source>
        <dbReference type="EMBL" id="SDS77471.1"/>
    </source>
</evidence>
<gene>
    <name evidence="8" type="ORF">SAMN04488543_2355</name>
</gene>
<dbReference type="GO" id="GO:0005975">
    <property type="term" value="P:carbohydrate metabolic process"/>
    <property type="evidence" value="ECO:0007669"/>
    <property type="project" value="InterPro"/>
</dbReference>
<evidence type="ECO:0000313" key="9">
    <source>
        <dbReference type="Proteomes" id="UP000199092"/>
    </source>
</evidence>
<evidence type="ECO:0000256" key="2">
    <source>
        <dbReference type="ARBA" id="ARBA00009865"/>
    </source>
</evidence>
<evidence type="ECO:0000256" key="1">
    <source>
        <dbReference type="ARBA" id="ARBA00004834"/>
    </source>
</evidence>
<name>A0A1H1UYV7_9ACTN</name>
<evidence type="ECO:0000256" key="4">
    <source>
        <dbReference type="ARBA" id="ARBA00023295"/>
    </source>
</evidence>
<evidence type="ECO:0000256" key="3">
    <source>
        <dbReference type="ARBA" id="ARBA00022801"/>
    </source>
</evidence>
<dbReference type="EMBL" id="LT629749">
    <property type="protein sequence ID" value="SDS77471.1"/>
    <property type="molecule type" value="Genomic_DNA"/>
</dbReference>
<dbReference type="SUPFAM" id="SSF49899">
    <property type="entry name" value="Concanavalin A-like lectins/glucanases"/>
    <property type="match status" value="1"/>
</dbReference>